<dbReference type="InterPro" id="IPR047296">
    <property type="entry name" value="GIY-YIG_UvrC_Cho"/>
</dbReference>
<dbReference type="InterPro" id="IPR001943">
    <property type="entry name" value="UVR_dom"/>
</dbReference>
<sequence length="454" mass="52164">MVPLEKITKLPRSPGIYKFLDSSGRIIYVGKAKSLANRVGQYFQKNLKDGKTRQLVENVADIQVIEVFSELEALILEAELIKKYQPKYNINLKDNKSYLYIIIRKEGDFKKVLTARKSDIVRGDVCFGPYPDSFVAKYIVRSMRRIFPFRDCSTNKFAKYYKLGSPCLYGHIGLCTSPCLGKIGREEYEQVIKRVAQFLQGKQKNIVRDLQKTMTDASKKQNYEEAEKIKIILQRYEYIQQSFRAPREFMENPYLVDDIYEMALKELADALPILDTLPTRIECFDVANVSGKDAAVSMVVALGGRLEKREYKKFKIKLSDKPNDVFMLKEALTRRFLHESRKDLVSWGLPDLVVVDGGKGQVGVAVDVLNSLGLDIPVIGLAKKEETVVFKGTQKYQPIVIDSHRECSEAIPSYKELLLPKSSEVLKLLQRLRDESHRFARVYHHHLRTQGTFR</sequence>
<dbReference type="Pfam" id="PF08459">
    <property type="entry name" value="UvrC_RNaseH_dom"/>
    <property type="match status" value="1"/>
</dbReference>
<dbReference type="PROSITE" id="PS50165">
    <property type="entry name" value="UVRC"/>
    <property type="match status" value="1"/>
</dbReference>
<dbReference type="SUPFAM" id="SSF46600">
    <property type="entry name" value="C-terminal UvrC-binding domain of UvrB"/>
    <property type="match status" value="1"/>
</dbReference>
<keyword evidence="5" id="KW-0234">DNA repair</keyword>
<dbReference type="PANTHER" id="PTHR30562">
    <property type="entry name" value="UVRC/OXIDOREDUCTASE"/>
    <property type="match status" value="1"/>
</dbReference>
<evidence type="ECO:0000259" key="6">
    <source>
        <dbReference type="PROSITE" id="PS50164"/>
    </source>
</evidence>
<keyword evidence="4" id="KW-0267">Excision nuclease</keyword>
<dbReference type="CDD" id="cd10434">
    <property type="entry name" value="GIY-YIG_UvrC_Cho"/>
    <property type="match status" value="1"/>
</dbReference>
<dbReference type="Pfam" id="PF02151">
    <property type="entry name" value="UVR"/>
    <property type="match status" value="1"/>
</dbReference>
<evidence type="ECO:0000256" key="5">
    <source>
        <dbReference type="ARBA" id="ARBA00023204"/>
    </source>
</evidence>
<dbReference type="PROSITE" id="PS50164">
    <property type="entry name" value="GIY_YIG"/>
    <property type="match status" value="1"/>
</dbReference>
<evidence type="ECO:0000313" key="8">
    <source>
        <dbReference type="EMBL" id="PIS22796.1"/>
    </source>
</evidence>
<keyword evidence="3" id="KW-0228">DNA excision</keyword>
<evidence type="ECO:0000256" key="4">
    <source>
        <dbReference type="ARBA" id="ARBA00022881"/>
    </source>
</evidence>
<dbReference type="Gene3D" id="3.40.1440.10">
    <property type="entry name" value="GIY-YIG endonuclease"/>
    <property type="match status" value="1"/>
</dbReference>
<dbReference type="InterPro" id="IPR036876">
    <property type="entry name" value="UVR_dom_sf"/>
</dbReference>
<dbReference type="GO" id="GO:0006289">
    <property type="term" value="P:nucleotide-excision repair"/>
    <property type="evidence" value="ECO:0007669"/>
    <property type="project" value="InterPro"/>
</dbReference>
<feature type="domain" description="UvrC family homology region profile" evidence="7">
    <location>
        <begin position="259"/>
        <end position="369"/>
    </location>
</feature>
<evidence type="ECO:0000256" key="3">
    <source>
        <dbReference type="ARBA" id="ARBA00022769"/>
    </source>
</evidence>
<dbReference type="InterPro" id="IPR000305">
    <property type="entry name" value="GIY-YIG_endonuc"/>
</dbReference>
<keyword evidence="1" id="KW-0963">Cytoplasm</keyword>
<accession>A0A2H0XCZ0</accession>
<dbReference type="PANTHER" id="PTHR30562:SF1">
    <property type="entry name" value="UVRABC SYSTEM PROTEIN C"/>
    <property type="match status" value="1"/>
</dbReference>
<evidence type="ECO:0000259" key="7">
    <source>
        <dbReference type="PROSITE" id="PS50165"/>
    </source>
</evidence>
<dbReference type="EMBL" id="PEYU01000001">
    <property type="protein sequence ID" value="PIS22796.1"/>
    <property type="molecule type" value="Genomic_DNA"/>
</dbReference>
<dbReference type="InterPro" id="IPR001162">
    <property type="entry name" value="UvrC_RNase_H_dom"/>
</dbReference>
<gene>
    <name evidence="8" type="ORF">COT50_00020</name>
</gene>
<dbReference type="SMART" id="SM00465">
    <property type="entry name" value="GIYc"/>
    <property type="match status" value="1"/>
</dbReference>
<dbReference type="InterPro" id="IPR050066">
    <property type="entry name" value="UvrABC_protein_C"/>
</dbReference>
<feature type="domain" description="GIY-YIG" evidence="6">
    <location>
        <begin position="12"/>
        <end position="90"/>
    </location>
</feature>
<dbReference type="InterPro" id="IPR035901">
    <property type="entry name" value="GIY-YIG_endonuc_sf"/>
</dbReference>
<dbReference type="GO" id="GO:0009381">
    <property type="term" value="F:excinuclease ABC activity"/>
    <property type="evidence" value="ECO:0007669"/>
    <property type="project" value="InterPro"/>
</dbReference>
<organism evidence="8 9">
    <name type="scientific">candidate division WWE3 bacterium CG08_land_8_20_14_0_20_41_10</name>
    <dbReference type="NCBI Taxonomy" id="1975085"/>
    <lineage>
        <taxon>Bacteria</taxon>
        <taxon>Katanobacteria</taxon>
    </lineage>
</organism>
<dbReference type="GO" id="GO:0009380">
    <property type="term" value="C:excinuclease repair complex"/>
    <property type="evidence" value="ECO:0007669"/>
    <property type="project" value="TreeGrafter"/>
</dbReference>
<dbReference type="SUPFAM" id="SSF82771">
    <property type="entry name" value="GIY-YIG endonuclease"/>
    <property type="match status" value="1"/>
</dbReference>
<reference evidence="9" key="1">
    <citation type="submission" date="2017-09" db="EMBL/GenBank/DDBJ databases">
        <title>Depth-based differentiation of microbial function through sediment-hosted aquifers and enrichment of novel symbionts in the deep terrestrial subsurface.</title>
        <authorList>
            <person name="Probst A.J."/>
            <person name="Ladd B."/>
            <person name="Jarett J.K."/>
            <person name="Geller-Mcgrath D.E."/>
            <person name="Sieber C.M.K."/>
            <person name="Emerson J.B."/>
            <person name="Anantharaman K."/>
            <person name="Thomas B.C."/>
            <person name="Malmstrom R."/>
            <person name="Stieglmeier M."/>
            <person name="Klingl A."/>
            <person name="Woyke T."/>
            <person name="Ryan C.M."/>
            <person name="Banfield J.F."/>
        </authorList>
    </citation>
    <scope>NUCLEOTIDE SEQUENCE [LARGE SCALE GENOMIC DNA]</scope>
</reference>
<proteinExistence type="predicted"/>
<protein>
    <recommendedName>
        <fullName evidence="10">Excinuclease ABC subunit C</fullName>
    </recommendedName>
</protein>
<evidence type="ECO:0008006" key="10">
    <source>
        <dbReference type="Google" id="ProtNLM"/>
    </source>
</evidence>
<evidence type="ECO:0000256" key="2">
    <source>
        <dbReference type="ARBA" id="ARBA00022763"/>
    </source>
</evidence>
<comment type="caution">
    <text evidence="8">The sequence shown here is derived from an EMBL/GenBank/DDBJ whole genome shotgun (WGS) entry which is preliminary data.</text>
</comment>
<name>A0A2H0XCZ0_UNCKA</name>
<dbReference type="AlphaFoldDB" id="A0A2H0XCZ0"/>
<dbReference type="Proteomes" id="UP000231252">
    <property type="component" value="Unassembled WGS sequence"/>
</dbReference>
<evidence type="ECO:0000313" key="9">
    <source>
        <dbReference type="Proteomes" id="UP000231252"/>
    </source>
</evidence>
<keyword evidence="2" id="KW-0227">DNA damage</keyword>
<evidence type="ECO:0000256" key="1">
    <source>
        <dbReference type="ARBA" id="ARBA00022490"/>
    </source>
</evidence>
<dbReference type="InterPro" id="IPR038476">
    <property type="entry name" value="UvrC_RNase_H_dom_sf"/>
</dbReference>
<dbReference type="Gene3D" id="3.30.420.340">
    <property type="entry name" value="UvrC, RNAse H endonuclease domain"/>
    <property type="match status" value="1"/>
</dbReference>
<dbReference type="FunFam" id="3.40.1440.10:FF:000001">
    <property type="entry name" value="UvrABC system protein C"/>
    <property type="match status" value="1"/>
</dbReference>
<dbReference type="Pfam" id="PF01541">
    <property type="entry name" value="GIY-YIG"/>
    <property type="match status" value="1"/>
</dbReference>